<feature type="transmembrane region" description="Helical" evidence="16">
    <location>
        <begin position="37"/>
        <end position="61"/>
    </location>
</feature>
<dbReference type="NCBIfam" id="TIGR00473">
    <property type="entry name" value="pssA"/>
    <property type="match status" value="1"/>
</dbReference>
<evidence type="ECO:0000256" key="3">
    <source>
        <dbReference type="ARBA" id="ARBA00010441"/>
    </source>
</evidence>
<accession>A0A378XPB7</accession>
<organism evidence="17 18">
    <name type="scientific">Paenibacillus polymyxa</name>
    <name type="common">Bacillus polymyxa</name>
    <dbReference type="NCBI Taxonomy" id="1406"/>
    <lineage>
        <taxon>Bacteria</taxon>
        <taxon>Bacillati</taxon>
        <taxon>Bacillota</taxon>
        <taxon>Bacilli</taxon>
        <taxon>Bacillales</taxon>
        <taxon>Paenibacillaceae</taxon>
        <taxon>Paenibacillus</taxon>
    </lineage>
</organism>
<dbReference type="PANTHER" id="PTHR14269">
    <property type="entry name" value="CDP-DIACYLGLYCEROL--GLYCEROL-3-PHOSPHATE 3-PHOSPHATIDYLTRANSFERASE-RELATED"/>
    <property type="match status" value="1"/>
</dbReference>
<keyword evidence="13" id="KW-1208">Phospholipid metabolism</keyword>
<reference evidence="17 18" key="1">
    <citation type="submission" date="2018-06" db="EMBL/GenBank/DDBJ databases">
        <authorList>
            <consortium name="Pathogen Informatics"/>
            <person name="Doyle S."/>
        </authorList>
    </citation>
    <scope>NUCLEOTIDE SEQUENCE [LARGE SCALE GENOMIC DNA]</scope>
    <source>
        <strain evidence="17 18">NCTC10343</strain>
    </source>
</reference>
<feature type="transmembrane region" description="Helical" evidence="16">
    <location>
        <begin position="12"/>
        <end position="31"/>
    </location>
</feature>
<dbReference type="Pfam" id="PF01066">
    <property type="entry name" value="CDP-OH_P_transf"/>
    <property type="match status" value="1"/>
</dbReference>
<gene>
    <name evidence="17" type="ORF">NCTC10343_00689</name>
</gene>
<dbReference type="GO" id="GO:0008654">
    <property type="term" value="P:phospholipid biosynthetic process"/>
    <property type="evidence" value="ECO:0007669"/>
    <property type="project" value="UniProtKB-KW"/>
</dbReference>
<evidence type="ECO:0000256" key="14">
    <source>
        <dbReference type="ARBA" id="ARBA00032361"/>
    </source>
</evidence>
<keyword evidence="10" id="KW-0443">Lipid metabolism</keyword>
<evidence type="ECO:0000256" key="7">
    <source>
        <dbReference type="ARBA" id="ARBA00022679"/>
    </source>
</evidence>
<comment type="similarity">
    <text evidence="3 15">Belongs to the CDP-alcohol phosphatidyltransferase class-I family.</text>
</comment>
<evidence type="ECO:0000256" key="10">
    <source>
        <dbReference type="ARBA" id="ARBA00023098"/>
    </source>
</evidence>
<dbReference type="InterPro" id="IPR050324">
    <property type="entry name" value="CDP-alcohol_PTase-I"/>
</dbReference>
<name>A0A378XPB7_PAEPO</name>
<evidence type="ECO:0000313" key="18">
    <source>
        <dbReference type="Proteomes" id="UP000254400"/>
    </source>
</evidence>
<evidence type="ECO:0000256" key="13">
    <source>
        <dbReference type="ARBA" id="ARBA00023264"/>
    </source>
</evidence>
<dbReference type="InterPro" id="IPR043130">
    <property type="entry name" value="CDP-OH_PTrfase_TM_dom"/>
</dbReference>
<evidence type="ECO:0000256" key="5">
    <source>
        <dbReference type="ARBA" id="ARBA00017171"/>
    </source>
</evidence>
<comment type="subcellular location">
    <subcellularLocation>
        <location evidence="2">Endomembrane system</location>
        <topology evidence="2">Multi-pass membrane protein</topology>
    </subcellularLocation>
</comment>
<protein>
    <recommendedName>
        <fullName evidence="5">CDP-diacylglycerol--serine O-phosphatidyltransferase</fullName>
        <ecNumber evidence="4">2.7.8.8</ecNumber>
    </recommendedName>
    <alternativeName>
        <fullName evidence="14">Phosphatidylserine synthase</fullName>
    </alternativeName>
</protein>
<proteinExistence type="inferred from homology"/>
<evidence type="ECO:0000256" key="1">
    <source>
        <dbReference type="ARBA" id="ARBA00000287"/>
    </source>
</evidence>
<comment type="catalytic activity">
    <reaction evidence="1">
        <text>a CDP-1,2-diacyl-sn-glycerol + L-serine = a 1,2-diacyl-sn-glycero-3-phospho-L-serine + CMP + H(+)</text>
        <dbReference type="Rhea" id="RHEA:16913"/>
        <dbReference type="ChEBI" id="CHEBI:15378"/>
        <dbReference type="ChEBI" id="CHEBI:33384"/>
        <dbReference type="ChEBI" id="CHEBI:57262"/>
        <dbReference type="ChEBI" id="CHEBI:58332"/>
        <dbReference type="ChEBI" id="CHEBI:60377"/>
        <dbReference type="EC" id="2.7.8.8"/>
    </reaction>
</comment>
<dbReference type="InterPro" id="IPR000462">
    <property type="entry name" value="CDP-OH_P_trans"/>
</dbReference>
<feature type="transmembrane region" description="Helical" evidence="16">
    <location>
        <begin position="73"/>
        <end position="91"/>
    </location>
</feature>
<evidence type="ECO:0000256" key="15">
    <source>
        <dbReference type="RuleBase" id="RU003750"/>
    </source>
</evidence>
<dbReference type="InterPro" id="IPR004533">
    <property type="entry name" value="CDP-diaglyc--ser_O-PTrfase"/>
</dbReference>
<keyword evidence="12" id="KW-0594">Phospholipid biosynthesis</keyword>
<keyword evidence="9 16" id="KW-1133">Transmembrane helix</keyword>
<evidence type="ECO:0000256" key="9">
    <source>
        <dbReference type="ARBA" id="ARBA00022989"/>
    </source>
</evidence>
<dbReference type="Proteomes" id="UP000254400">
    <property type="component" value="Unassembled WGS sequence"/>
</dbReference>
<dbReference type="PROSITE" id="PS00379">
    <property type="entry name" value="CDP_ALCOHOL_P_TRANSF"/>
    <property type="match status" value="1"/>
</dbReference>
<keyword evidence="7 15" id="KW-0808">Transferase</keyword>
<keyword evidence="11 16" id="KW-0472">Membrane</keyword>
<sequence>MAKELKSMKWNWLPSLCTLANLGAGVLSLYFTIHEQYMTAFTLVVVAALWDVLDGLLARLLHCSSDFGKQLDSLADVVSFGVAPAFLILQYKLGDTHWIGPLVAVLFVICGAVRLARFNLMAFSKGFVGMPITAAGVVLSFMFLWSEHLKPGLLLALMVVLSFLMVSRIPFPSFKK</sequence>
<feature type="transmembrane region" description="Helical" evidence="16">
    <location>
        <begin position="97"/>
        <end position="115"/>
    </location>
</feature>
<evidence type="ECO:0000256" key="12">
    <source>
        <dbReference type="ARBA" id="ARBA00023209"/>
    </source>
</evidence>
<keyword evidence="6" id="KW-0444">Lipid biosynthesis</keyword>
<evidence type="ECO:0000256" key="6">
    <source>
        <dbReference type="ARBA" id="ARBA00022516"/>
    </source>
</evidence>
<dbReference type="EMBL" id="UGSC01000001">
    <property type="protein sequence ID" value="SUA63523.1"/>
    <property type="molecule type" value="Genomic_DNA"/>
</dbReference>
<dbReference type="AlphaFoldDB" id="A0A378XPB7"/>
<dbReference type="GO" id="GO:0016020">
    <property type="term" value="C:membrane"/>
    <property type="evidence" value="ECO:0007669"/>
    <property type="project" value="InterPro"/>
</dbReference>
<feature type="transmembrane region" description="Helical" evidence="16">
    <location>
        <begin position="127"/>
        <end position="146"/>
    </location>
</feature>
<dbReference type="InterPro" id="IPR048254">
    <property type="entry name" value="CDP_ALCOHOL_P_TRANSF_CS"/>
</dbReference>
<evidence type="ECO:0000256" key="16">
    <source>
        <dbReference type="SAM" id="Phobius"/>
    </source>
</evidence>
<dbReference type="EC" id="2.7.8.8" evidence="4"/>
<evidence type="ECO:0000256" key="8">
    <source>
        <dbReference type="ARBA" id="ARBA00022692"/>
    </source>
</evidence>
<evidence type="ECO:0000256" key="11">
    <source>
        <dbReference type="ARBA" id="ARBA00023136"/>
    </source>
</evidence>
<evidence type="ECO:0000313" key="17">
    <source>
        <dbReference type="EMBL" id="SUA63523.1"/>
    </source>
</evidence>
<dbReference type="GO" id="GO:0012505">
    <property type="term" value="C:endomembrane system"/>
    <property type="evidence" value="ECO:0007669"/>
    <property type="project" value="UniProtKB-SubCell"/>
</dbReference>
<dbReference type="GO" id="GO:0003882">
    <property type="term" value="F:CDP-diacylglycerol-serine O-phosphatidyltransferase activity"/>
    <property type="evidence" value="ECO:0007669"/>
    <property type="project" value="UniProtKB-EC"/>
</dbReference>
<dbReference type="PANTHER" id="PTHR14269:SF61">
    <property type="entry name" value="CDP-DIACYLGLYCEROL--SERINE O-PHOSPHATIDYLTRANSFERASE"/>
    <property type="match status" value="1"/>
</dbReference>
<evidence type="ECO:0000256" key="2">
    <source>
        <dbReference type="ARBA" id="ARBA00004127"/>
    </source>
</evidence>
<feature type="transmembrane region" description="Helical" evidence="16">
    <location>
        <begin position="152"/>
        <end position="171"/>
    </location>
</feature>
<dbReference type="Gene3D" id="1.20.120.1760">
    <property type="match status" value="1"/>
</dbReference>
<keyword evidence="8 16" id="KW-0812">Transmembrane</keyword>
<evidence type="ECO:0000256" key="4">
    <source>
        <dbReference type="ARBA" id="ARBA00013174"/>
    </source>
</evidence>